<accession>A0AAW5E618</accession>
<organism evidence="2 3">
    <name type="scientific">Fredinandcohnia quinoae</name>
    <dbReference type="NCBI Taxonomy" id="2918902"/>
    <lineage>
        <taxon>Bacteria</taxon>
        <taxon>Bacillati</taxon>
        <taxon>Bacillota</taxon>
        <taxon>Bacilli</taxon>
        <taxon>Bacillales</taxon>
        <taxon>Bacillaceae</taxon>
        <taxon>Fredinandcohnia</taxon>
    </lineage>
</organism>
<keyword evidence="3" id="KW-1185">Reference proteome</keyword>
<gene>
    <name evidence="2" type="ORF">MJG50_06945</name>
</gene>
<protein>
    <recommendedName>
        <fullName evidence="4">FlxA-like protein</fullName>
    </recommendedName>
</protein>
<feature type="coiled-coil region" evidence="1">
    <location>
        <begin position="58"/>
        <end position="113"/>
    </location>
</feature>
<sequence>MKISLSNDARNIRWPESYTNHSNANLMFTKSHNDRINISNQSRQLFNGMKNGKQNSMIEGLMKQREALIERRSNLTEHMINSGQDLSGFKEQLKEFEKQIAEIDAAIAKQQIEERNMILGSNGNEDAKTSPDSEEEKLLNQAVTLDQVKTLDSVFNRLEREKNTLKIEIKLDASRGANIEGKQDKINKIEDKLQTIQGQFNEIVGHQLKNDESIENEENINEKKSVTYDKLGEIS</sequence>
<proteinExistence type="predicted"/>
<comment type="caution">
    <text evidence="2">The sequence shown here is derived from an EMBL/GenBank/DDBJ whole genome shotgun (WGS) entry which is preliminary data.</text>
</comment>
<reference evidence="2" key="1">
    <citation type="submission" date="2022-02" db="EMBL/GenBank/DDBJ databases">
        <title>Fredinandcohnia quinoae sp. nov. isolated from Chenopodium quinoa seeds.</title>
        <authorList>
            <person name="Saati-Santamaria Z."/>
            <person name="Flores-Felix J.D."/>
            <person name="Igual J.M."/>
            <person name="Velazquez E."/>
            <person name="Garcia-Fraile P."/>
            <person name="Martinez-Molina E."/>
        </authorList>
    </citation>
    <scope>NUCLEOTIDE SEQUENCE</scope>
    <source>
        <strain evidence="2">SECRCQ15</strain>
    </source>
</reference>
<evidence type="ECO:0000313" key="3">
    <source>
        <dbReference type="Proteomes" id="UP001431131"/>
    </source>
</evidence>
<dbReference type="Proteomes" id="UP001431131">
    <property type="component" value="Unassembled WGS sequence"/>
</dbReference>
<evidence type="ECO:0008006" key="4">
    <source>
        <dbReference type="Google" id="ProtNLM"/>
    </source>
</evidence>
<dbReference type="EMBL" id="JAKTTI010000007">
    <property type="protein sequence ID" value="MCH1625060.1"/>
    <property type="molecule type" value="Genomic_DNA"/>
</dbReference>
<evidence type="ECO:0000256" key="1">
    <source>
        <dbReference type="SAM" id="Coils"/>
    </source>
</evidence>
<feature type="coiled-coil region" evidence="1">
    <location>
        <begin position="148"/>
        <end position="199"/>
    </location>
</feature>
<dbReference type="RefSeq" id="WP_240254000.1">
    <property type="nucleotide sequence ID" value="NZ_JAKTTI010000007.1"/>
</dbReference>
<keyword evidence="1" id="KW-0175">Coiled coil</keyword>
<name>A0AAW5E618_9BACI</name>
<dbReference type="AlphaFoldDB" id="A0AAW5E618"/>
<evidence type="ECO:0000313" key="2">
    <source>
        <dbReference type="EMBL" id="MCH1625060.1"/>
    </source>
</evidence>